<dbReference type="EC" id="1.3.3.4" evidence="5"/>
<protein>
    <recommendedName>
        <fullName evidence="5">protoporphyrinogen oxidase</fullName>
        <ecNumber evidence="5">1.3.3.4</ecNumber>
    </recommendedName>
</protein>
<feature type="domain" description="Nucleoporin Nup120/160 beta-propeller" evidence="11">
    <location>
        <begin position="111"/>
        <end position="477"/>
    </location>
</feature>
<accession>A0A1E4T3Z2</accession>
<dbReference type="SUPFAM" id="SSF54373">
    <property type="entry name" value="FAD-linked reductases, C-terminal domain"/>
    <property type="match status" value="1"/>
</dbReference>
<comment type="function">
    <text evidence="1">Catalyzes the 6-electron oxidation of protoporphyrinogen-IX to form protoporphyrin-IX.</text>
</comment>
<name>A0A1E4T3Z2_9ASCO</name>
<dbReference type="PANTHER" id="PTHR21286">
    <property type="entry name" value="NUCLEAR PORE COMPLEX PROTEIN NUP160"/>
    <property type="match status" value="1"/>
</dbReference>
<keyword evidence="8" id="KW-0627">Porphyrin biosynthesis</keyword>
<dbReference type="OrthoDB" id="67716at2759"/>
<dbReference type="STRING" id="983967.A0A1E4T3Z2"/>
<dbReference type="NCBIfam" id="TIGR00562">
    <property type="entry name" value="proto_IX_ox"/>
    <property type="match status" value="1"/>
</dbReference>
<evidence type="ECO:0000256" key="7">
    <source>
        <dbReference type="ARBA" id="ARBA00023242"/>
    </source>
</evidence>
<dbReference type="GO" id="GO:0006782">
    <property type="term" value="P:protoporphyrinogen IX biosynthetic process"/>
    <property type="evidence" value="ECO:0007669"/>
    <property type="project" value="UniProtKB-UniPathway"/>
</dbReference>
<sequence length="1379" mass="157613">MSGGISLPVVHSEIPFSADSSLGNHTVNLPTNISKTIKGFPLSDNDFDVITKTKNDDPDIESHLTWFGDIFKLKNKDSIINKLSYRVLGSSNTLTLSPLLLNNSLNLQFRSLTFKKPLFMKSIDPFSLVISLNDGGLLKLSRETISSDILVIPFSDSSYLNGFGFNFFKRKSTGTIPDHIEINNEKVSSKSIISLTHYQESLITLSIDKKLKFWSLKDLSLTKQFELNDYLPNELHDILLNSIPLNFLQLINDEFVSISLPIGKNHLQIFKIDSEFNISLIHDIQPTTLAAGWIFQDYKISFVQDSFKIWMLWRSNSTSCIKSCQVLQDKQILWTDCATDDRISVFESNQFYESVKLIKTPEELNNYYLSYIFDTFNYNDIILHKVISLFSKHYNLNVSKLPLRQQVIKIVEHNLIQFEYLSNLKTQWMKFDNACKELSKQFQEPISITFNNDEDQENTDFVIIMKSYEYSFIKSPSHLVYVSFGDVSNRSEISSQGSKVDSNALFSLINIVKSFKSSFSSESLSSIQSSILSYDNDTESIDSQMSKIFESEILGQINQSITEELLSALNTIPDVMDLFEYLYYLPTANNVGYIPIREFTFGNLGESILASSIRSEVVIGKELISGLLLILLTVDINDKVIELYSKFFKLFKSYYSIELNSITSINKNLVVNYLKFEYNGGCLIRSSNINYLINTSIELIMNDNFIFYVISKMISFQLCDKAFEFSKYLPISSPISKVLKGLTLMGLNDTSSTSKSYEIFTESMDQVTSYSKQLTDSEKKVLSCNSNLTNLIFTESQIDYFYDLCTLYQSKNLNEIALKLALKAMEVKHKKDGYDDQLILTKVFQLSLKLNEFKLCYETISQMNFKDRKYPLKQFIYKLFQLKLVSKITEFNFIQDFEQVDSLIYELGESRSLNCDLKTSLKYYRTCYTIRLKHGDFRASASALYRFNCIGFELYKLGKFNDLNLLIENYLIILNLLNTMKENDDQFITRRFNKNISDNIVSALMHGVYAGDVGQLSIKAIMPKLVEIEKSHGSIILYFVKQAFNSLKNIKKNEGEALKLNDTLQKYTDLFKPSFSFLKTSAFLKNFPVLSLNEGLENLPMLIAKNMPSNVEIIKNCNITSIEPTDEGVKVDTESNGSFQFDHLRSTINLHKLANIIPNDTQLSERLKEMKYANVVLANVFIPHLKELPLSGFGFLVPKSMIDETQLLGVIFDSDVEQNARRLFFYNDVQNALAASKSSKINKQKLDEVAKLVSKRGNVITNSYTKVTLMIGGYQIKSLDELPSRSRVRKTIRDVLYSKLYIDLDKYKGEHIYEVDYIVESIPQYGVGYLDLKQDCWTLANEQFDGRFSFGGMALGDGVGVPDCIMNSFKDAVSLGEIK</sequence>
<reference evidence="14" key="1">
    <citation type="submission" date="2016-04" db="EMBL/GenBank/DDBJ databases">
        <title>Comparative genomics of biotechnologically important yeasts.</title>
        <authorList>
            <consortium name="DOE Joint Genome Institute"/>
            <person name="Riley R."/>
            <person name="Haridas S."/>
            <person name="Wolfe K.H."/>
            <person name="Lopes M.R."/>
            <person name="Hittinger C.T."/>
            <person name="Goker M."/>
            <person name="Salamov A."/>
            <person name="Wisecaver J."/>
            <person name="Long T.M."/>
            <person name="Aerts A.L."/>
            <person name="Barry K."/>
            <person name="Choi C."/>
            <person name="Clum A."/>
            <person name="Coughlan A.Y."/>
            <person name="Deshpande S."/>
            <person name="Douglass A.P."/>
            <person name="Hanson S.J."/>
            <person name="Klenk H.-P."/>
            <person name="Labutti K."/>
            <person name="Lapidus A."/>
            <person name="Lindquist E."/>
            <person name="Lipzen A."/>
            <person name="Meier-Kolthoff J.P."/>
            <person name="Ohm R.A."/>
            <person name="Otillar R.P."/>
            <person name="Pangilinan J."/>
            <person name="Peng Y."/>
            <person name="Rokas A."/>
            <person name="Rosa C.A."/>
            <person name="Scheuner C."/>
            <person name="Sibirny A.A."/>
            <person name="Slot J.C."/>
            <person name="Stielow J.B."/>
            <person name="Sun H."/>
            <person name="Kurtzman C.P."/>
            <person name="Blackwell M."/>
            <person name="Grigoriev I.V."/>
            <person name="Jeffries T.W."/>
        </authorList>
    </citation>
    <scope>NUCLEOTIDE SEQUENCE [LARGE SCALE GENOMIC DNA]</scope>
    <source>
        <strain evidence="14">NRRL YB-2248</strain>
    </source>
</reference>
<dbReference type="GO" id="GO:0004729">
    <property type="term" value="F:oxygen-dependent protoporphyrinogen oxidase activity"/>
    <property type="evidence" value="ECO:0007669"/>
    <property type="project" value="UniProtKB-EC"/>
</dbReference>
<feature type="domain" description="Amine oxidase" evidence="10">
    <location>
        <begin position="985"/>
        <end position="1174"/>
    </location>
</feature>
<gene>
    <name evidence="13" type="ORF">CANARDRAFT_232149</name>
</gene>
<evidence type="ECO:0000256" key="2">
    <source>
        <dbReference type="ARBA" id="ARBA00004123"/>
    </source>
</evidence>
<comment type="subcellular location">
    <subcellularLocation>
        <location evidence="2">Nucleus</location>
    </subcellularLocation>
</comment>
<dbReference type="Pfam" id="PF23354">
    <property type="entry name" value="TPR_NUP160_120_M"/>
    <property type="match status" value="1"/>
</dbReference>
<dbReference type="Pfam" id="PF01593">
    <property type="entry name" value="Amino_oxidase"/>
    <property type="match status" value="1"/>
</dbReference>
<proteinExistence type="inferred from homology"/>
<comment type="similarity">
    <text evidence="4">Belongs to the protoporphyrinogen/coproporphyrinogen oxidase family. Protoporphyrinogen oxidase subfamily.</text>
</comment>
<feature type="domain" description="NUP160 middle TPR" evidence="12">
    <location>
        <begin position="750"/>
        <end position="947"/>
    </location>
</feature>
<keyword evidence="14" id="KW-1185">Reference proteome</keyword>
<evidence type="ECO:0000313" key="13">
    <source>
        <dbReference type="EMBL" id="ODV86455.1"/>
    </source>
</evidence>
<evidence type="ECO:0000256" key="4">
    <source>
        <dbReference type="ARBA" id="ARBA00010551"/>
    </source>
</evidence>
<evidence type="ECO:0000256" key="3">
    <source>
        <dbReference type="ARBA" id="ARBA00005073"/>
    </source>
</evidence>
<comment type="catalytic activity">
    <reaction evidence="9">
        <text>protoporphyrinogen IX + 3 O2 = protoporphyrin IX + 3 H2O2</text>
        <dbReference type="Rhea" id="RHEA:25576"/>
        <dbReference type="ChEBI" id="CHEBI:15379"/>
        <dbReference type="ChEBI" id="CHEBI:16240"/>
        <dbReference type="ChEBI" id="CHEBI:57306"/>
        <dbReference type="ChEBI" id="CHEBI:57307"/>
        <dbReference type="EC" id="1.3.3.4"/>
    </reaction>
</comment>
<dbReference type="Gene3D" id="3.50.50.60">
    <property type="entry name" value="FAD/NAD(P)-binding domain"/>
    <property type="match status" value="1"/>
</dbReference>
<evidence type="ECO:0000256" key="5">
    <source>
        <dbReference type="ARBA" id="ARBA00012867"/>
    </source>
</evidence>
<dbReference type="InterPro" id="IPR056535">
    <property type="entry name" value="TPR_NUP160_M"/>
</dbReference>
<dbReference type="UniPathway" id="UPA00251">
    <property type="reaction ID" value="UER00324"/>
</dbReference>
<comment type="pathway">
    <text evidence="3">Porphyrin-containing compound metabolism; protoporphyrin-IX biosynthesis; protoporphyrin-IX from protoporphyrinogen-IX: step 1/1.</text>
</comment>
<dbReference type="SUPFAM" id="SSF51905">
    <property type="entry name" value="FAD/NAD(P)-binding domain"/>
    <property type="match status" value="1"/>
</dbReference>
<evidence type="ECO:0000259" key="12">
    <source>
        <dbReference type="Pfam" id="PF23354"/>
    </source>
</evidence>
<evidence type="ECO:0000259" key="11">
    <source>
        <dbReference type="Pfam" id="PF11715"/>
    </source>
</evidence>
<dbReference type="InterPro" id="IPR059141">
    <property type="entry name" value="Beta-prop_Nup120_160"/>
</dbReference>
<dbReference type="Pfam" id="PF11715">
    <property type="entry name" value="Beta-prop_Nup120_160"/>
    <property type="match status" value="1"/>
</dbReference>
<keyword evidence="6" id="KW-0813">Transport</keyword>
<dbReference type="GO" id="GO:0017056">
    <property type="term" value="F:structural constituent of nuclear pore"/>
    <property type="evidence" value="ECO:0007669"/>
    <property type="project" value="TreeGrafter"/>
</dbReference>
<evidence type="ECO:0000259" key="10">
    <source>
        <dbReference type="Pfam" id="PF01593"/>
    </source>
</evidence>
<evidence type="ECO:0000256" key="1">
    <source>
        <dbReference type="ARBA" id="ARBA00002600"/>
    </source>
</evidence>
<dbReference type="Proteomes" id="UP000094801">
    <property type="component" value="Unassembled WGS sequence"/>
</dbReference>
<evidence type="ECO:0000313" key="14">
    <source>
        <dbReference type="Proteomes" id="UP000094801"/>
    </source>
</evidence>
<dbReference type="InterPro" id="IPR002937">
    <property type="entry name" value="Amino_oxidase"/>
</dbReference>
<dbReference type="InterPro" id="IPR036188">
    <property type="entry name" value="FAD/NAD-bd_sf"/>
</dbReference>
<dbReference type="PANTHER" id="PTHR21286:SF0">
    <property type="entry name" value="NUCLEAR PORE COMPLEX PROTEIN NUP160"/>
    <property type="match status" value="1"/>
</dbReference>
<evidence type="ECO:0000256" key="9">
    <source>
        <dbReference type="ARBA" id="ARBA00047554"/>
    </source>
</evidence>
<dbReference type="InterPro" id="IPR021717">
    <property type="entry name" value="Nucleoporin_Nup160"/>
</dbReference>
<dbReference type="InterPro" id="IPR004572">
    <property type="entry name" value="Protoporphyrinogen_oxidase"/>
</dbReference>
<keyword evidence="7" id="KW-0539">Nucleus</keyword>
<dbReference type="EMBL" id="KV453850">
    <property type="protein sequence ID" value="ODV86455.1"/>
    <property type="molecule type" value="Genomic_DNA"/>
</dbReference>
<evidence type="ECO:0000256" key="8">
    <source>
        <dbReference type="ARBA" id="ARBA00023244"/>
    </source>
</evidence>
<organism evidence="13 14">
    <name type="scientific">[Candida] arabinofermentans NRRL YB-2248</name>
    <dbReference type="NCBI Taxonomy" id="983967"/>
    <lineage>
        <taxon>Eukaryota</taxon>
        <taxon>Fungi</taxon>
        <taxon>Dikarya</taxon>
        <taxon>Ascomycota</taxon>
        <taxon>Saccharomycotina</taxon>
        <taxon>Pichiomycetes</taxon>
        <taxon>Pichiales</taxon>
        <taxon>Pichiaceae</taxon>
        <taxon>Ogataea</taxon>
        <taxon>Ogataea/Candida clade</taxon>
    </lineage>
</organism>
<dbReference type="GO" id="GO:0005643">
    <property type="term" value="C:nuclear pore"/>
    <property type="evidence" value="ECO:0007669"/>
    <property type="project" value="TreeGrafter"/>
</dbReference>
<evidence type="ECO:0000256" key="6">
    <source>
        <dbReference type="ARBA" id="ARBA00022448"/>
    </source>
</evidence>